<evidence type="ECO:0000313" key="3">
    <source>
        <dbReference type="Proteomes" id="UP000018958"/>
    </source>
</evidence>
<accession>W2WKM2</accession>
<evidence type="ECO:0000256" key="1">
    <source>
        <dbReference type="SAM" id="MobiDB-lite"/>
    </source>
</evidence>
<gene>
    <name evidence="2" type="ORF">F441_13397</name>
</gene>
<reference evidence="2 3" key="1">
    <citation type="submission" date="2013-11" db="EMBL/GenBank/DDBJ databases">
        <title>The Genome Sequence of Phytophthora parasitica CJ01A1.</title>
        <authorList>
            <consortium name="The Broad Institute Genomics Platform"/>
            <person name="Russ C."/>
            <person name="Tyler B."/>
            <person name="Panabieres F."/>
            <person name="Shan W."/>
            <person name="Tripathy S."/>
            <person name="Grunwald N."/>
            <person name="Machado M."/>
            <person name="Johnson C.S."/>
            <person name="Walker B."/>
            <person name="Young S.K."/>
            <person name="Zeng Q."/>
            <person name="Gargeya S."/>
            <person name="Fitzgerald M."/>
            <person name="Haas B."/>
            <person name="Abouelleil A."/>
            <person name="Allen A.W."/>
            <person name="Alvarado L."/>
            <person name="Arachchi H.M."/>
            <person name="Berlin A.M."/>
            <person name="Chapman S.B."/>
            <person name="Gainer-Dewar J."/>
            <person name="Goldberg J."/>
            <person name="Griggs A."/>
            <person name="Gujja S."/>
            <person name="Hansen M."/>
            <person name="Howarth C."/>
            <person name="Imamovic A."/>
            <person name="Ireland A."/>
            <person name="Larimer J."/>
            <person name="McCowan C."/>
            <person name="Murphy C."/>
            <person name="Pearson M."/>
            <person name="Poon T.W."/>
            <person name="Priest M."/>
            <person name="Roberts A."/>
            <person name="Saif S."/>
            <person name="Shea T."/>
            <person name="Sisk P."/>
            <person name="Sykes S."/>
            <person name="Wortman J."/>
            <person name="Nusbaum C."/>
            <person name="Birren B."/>
        </authorList>
    </citation>
    <scope>NUCLEOTIDE SEQUENCE [LARGE SCALE GENOMIC DNA]</scope>
    <source>
        <strain evidence="2 3">CJ01A1</strain>
    </source>
</reference>
<dbReference type="EMBL" id="ANIX01002660">
    <property type="protein sequence ID" value="ETP11046.1"/>
    <property type="molecule type" value="Genomic_DNA"/>
</dbReference>
<sequence length="407" mass="46226">MNNPGVNLLAEFGDVTLSDIEMLMGALDDSASSLPFAFSEVDISAKLRPRATKAPTKPAKKRKHKPGYSTQLLHRRKAEVIELSRQIPILEEWLERIKSPRSVNGERDISPKQRKQRGSSWAMAALDEFRKRRMAETVNQKLKFFHTDIAKLSRAVLGVIQQESALSEKKFVFASPPTARTALANKDNSLVLIEQLAPCVPYLHTLSETVFSNKDIPSFGCRMESSVDISRGRVIELVARIPVENSMKQVSDVLWGDINNIGHSPDISYRWINERGPDAVAKSFDLTVRCPSGTTVTHGLQYLHRFEEKERIVHIRQSKLFFPSKGLEGLRLCSHAWTVISKTTTEKCEVKFYLQLFVERQEGFSAVEKDIKFIQEDVLDTWAMKLRSHWQWQQELVTVNTAPAAPR</sequence>
<dbReference type="Proteomes" id="UP000018958">
    <property type="component" value="Unassembled WGS sequence"/>
</dbReference>
<name>W2WKM2_PHYNI</name>
<evidence type="ECO:0000313" key="2">
    <source>
        <dbReference type="EMBL" id="ETP11046.1"/>
    </source>
</evidence>
<comment type="caution">
    <text evidence="2">The sequence shown here is derived from an EMBL/GenBank/DDBJ whole genome shotgun (WGS) entry which is preliminary data.</text>
</comment>
<feature type="region of interest" description="Disordered" evidence="1">
    <location>
        <begin position="48"/>
        <end position="68"/>
    </location>
</feature>
<dbReference type="AlphaFoldDB" id="W2WKM2"/>
<protein>
    <submittedName>
        <fullName evidence="2">Uncharacterized protein</fullName>
    </submittedName>
</protein>
<dbReference type="OrthoDB" id="125720at2759"/>
<proteinExistence type="predicted"/>
<organism evidence="2 3">
    <name type="scientific">Phytophthora nicotianae CJ01A1</name>
    <dbReference type="NCBI Taxonomy" id="1317063"/>
    <lineage>
        <taxon>Eukaryota</taxon>
        <taxon>Sar</taxon>
        <taxon>Stramenopiles</taxon>
        <taxon>Oomycota</taxon>
        <taxon>Peronosporomycetes</taxon>
        <taxon>Peronosporales</taxon>
        <taxon>Peronosporaceae</taxon>
        <taxon>Phytophthora</taxon>
    </lineage>
</organism>